<feature type="compositionally biased region" description="Polar residues" evidence="1">
    <location>
        <begin position="30"/>
        <end position="39"/>
    </location>
</feature>
<dbReference type="PANTHER" id="PTHR33929:SF4">
    <property type="entry name" value="MEMBRANE-ASSOCIATED KINASE REGULATOR 5"/>
    <property type="match status" value="1"/>
</dbReference>
<dbReference type="eggNOG" id="ENOG502RYGF">
    <property type="taxonomic scope" value="Eukaryota"/>
</dbReference>
<dbReference type="AlphaFoldDB" id="R0EXK8"/>
<dbReference type="GO" id="GO:0005886">
    <property type="term" value="C:plasma membrane"/>
    <property type="evidence" value="ECO:0007669"/>
    <property type="project" value="InterPro"/>
</dbReference>
<dbReference type="OrthoDB" id="689803at2759"/>
<feature type="region of interest" description="Disordered" evidence="1">
    <location>
        <begin position="207"/>
        <end position="256"/>
    </location>
</feature>
<evidence type="ECO:0000313" key="2">
    <source>
        <dbReference type="EMBL" id="EOA13621.1"/>
    </source>
</evidence>
<reference evidence="3" key="1">
    <citation type="journal article" date="2013" name="Nat. Genet.">
        <title>The Capsella rubella genome and the genomic consequences of rapid mating system evolution.</title>
        <authorList>
            <person name="Slotte T."/>
            <person name="Hazzouri K.M."/>
            <person name="Agren J.A."/>
            <person name="Koenig D."/>
            <person name="Maumus F."/>
            <person name="Guo Y.L."/>
            <person name="Steige K."/>
            <person name="Platts A.E."/>
            <person name="Escobar J.S."/>
            <person name="Newman L.K."/>
            <person name="Wang W."/>
            <person name="Mandakova T."/>
            <person name="Vello E."/>
            <person name="Smith L.M."/>
            <person name="Henz S.R."/>
            <person name="Steffen J."/>
            <person name="Takuno S."/>
            <person name="Brandvain Y."/>
            <person name="Coop G."/>
            <person name="Andolfatto P."/>
            <person name="Hu T.T."/>
            <person name="Blanchette M."/>
            <person name="Clark R.M."/>
            <person name="Quesneville H."/>
            <person name="Nordborg M."/>
            <person name="Gaut B.S."/>
            <person name="Lysak M.A."/>
            <person name="Jenkins J."/>
            <person name="Grimwood J."/>
            <person name="Chapman J."/>
            <person name="Prochnik S."/>
            <person name="Shu S."/>
            <person name="Rokhsar D."/>
            <person name="Schmutz J."/>
            <person name="Weigel D."/>
            <person name="Wright S.I."/>
        </authorList>
    </citation>
    <scope>NUCLEOTIDE SEQUENCE [LARGE SCALE GENOMIC DNA]</scope>
    <source>
        <strain evidence="3">cv. Monte Gargano</strain>
    </source>
</reference>
<protein>
    <recommendedName>
        <fullName evidence="4">Membrane-associated kinase regulator 5</fullName>
    </recommendedName>
</protein>
<keyword evidence="3" id="KW-1185">Reference proteome</keyword>
<evidence type="ECO:0000313" key="3">
    <source>
        <dbReference type="Proteomes" id="UP000029121"/>
    </source>
</evidence>
<dbReference type="InterPro" id="IPR039619">
    <property type="entry name" value="MAKR2/5"/>
</dbReference>
<feature type="compositionally biased region" description="Low complexity" evidence="1">
    <location>
        <begin position="211"/>
        <end position="227"/>
    </location>
</feature>
<evidence type="ECO:0008006" key="4">
    <source>
        <dbReference type="Google" id="ProtNLM"/>
    </source>
</evidence>
<evidence type="ECO:0000256" key="1">
    <source>
        <dbReference type="SAM" id="MobiDB-lite"/>
    </source>
</evidence>
<feature type="region of interest" description="Disordered" evidence="1">
    <location>
        <begin position="20"/>
        <end position="45"/>
    </location>
</feature>
<dbReference type="KEGG" id="crb:17876698"/>
<sequence length="351" mass="38851">MEALGFMKFWLTNNNTTIKPRRETRISESAVDSSSTTASESHELDLCGEGDDSFFELEISLSDFKTEKEQKQRLETTTTFSVSNKSKILPFVEITTKPQQSPITNLKSGQKFRAFSFKKSKSVDSEKSTTTTEKIKEENNRSINVRFRTDDETTTSFRKTTSIARLQQTDDTVFDCSVSPVSSSSSSSSSSSKRFFSLIKPLYTKTAKKQSSGSGVSSSISSPTSSPATREKQRRNLPAGIRNVKRQLGKSRSASAAVGVMSPVNRVIDESFQVQQDGIQSAILHCKKSFHGSRESSLLSRSTSESSSQEKLSTSSSEDSYLFSRIASDSMSEKSMDSLSSIKEQREKICD</sequence>
<feature type="compositionally biased region" description="Low complexity" evidence="1">
    <location>
        <begin position="295"/>
        <end position="330"/>
    </location>
</feature>
<name>R0EXK8_9BRAS</name>
<dbReference type="Proteomes" id="UP000029121">
    <property type="component" value="Unassembled WGS sequence"/>
</dbReference>
<dbReference type="STRING" id="81985.R0EXK8"/>
<gene>
    <name evidence="2" type="ORF">CARUB_v10026690mg</name>
</gene>
<feature type="region of interest" description="Disordered" evidence="1">
    <location>
        <begin position="292"/>
        <end position="351"/>
    </location>
</feature>
<accession>R0EXK8</accession>
<proteinExistence type="predicted"/>
<dbReference type="PANTHER" id="PTHR33929">
    <property type="entry name" value="MEMBRANE-ASSOCIATED KINASE REGULATOR 2-RELATED"/>
    <property type="match status" value="1"/>
</dbReference>
<dbReference type="EMBL" id="KB870812">
    <property type="protein sequence ID" value="EOA13621.1"/>
    <property type="molecule type" value="Genomic_DNA"/>
</dbReference>
<organism evidence="2 3">
    <name type="scientific">Capsella rubella</name>
    <dbReference type="NCBI Taxonomy" id="81985"/>
    <lineage>
        <taxon>Eukaryota</taxon>
        <taxon>Viridiplantae</taxon>
        <taxon>Streptophyta</taxon>
        <taxon>Embryophyta</taxon>
        <taxon>Tracheophyta</taxon>
        <taxon>Spermatophyta</taxon>
        <taxon>Magnoliopsida</taxon>
        <taxon>eudicotyledons</taxon>
        <taxon>Gunneridae</taxon>
        <taxon>Pentapetalae</taxon>
        <taxon>rosids</taxon>
        <taxon>malvids</taxon>
        <taxon>Brassicales</taxon>
        <taxon>Brassicaceae</taxon>
        <taxon>Camelineae</taxon>
        <taxon>Capsella</taxon>
    </lineage>
</organism>